<name>A0AAN1XBC8_9PROT</name>
<sequence>MKLAPPNLLRSQSAALRGARSPHVLHVHSGSCAPCALYFGHS</sequence>
<evidence type="ECO:0000313" key="2">
    <source>
        <dbReference type="Proteomes" id="UP001320326"/>
    </source>
</evidence>
<accession>A0AAN1XBC8</accession>
<organism evidence="1 2">
    <name type="scientific">Sideroxyarcus emersonii</name>
    <dbReference type="NCBI Taxonomy" id="2764705"/>
    <lineage>
        <taxon>Bacteria</taxon>
        <taxon>Pseudomonadati</taxon>
        <taxon>Pseudomonadota</taxon>
        <taxon>Betaproteobacteria</taxon>
        <taxon>Nitrosomonadales</taxon>
        <taxon>Gallionellaceae</taxon>
        <taxon>Sideroxyarcus</taxon>
    </lineage>
</organism>
<dbReference type="Proteomes" id="UP001320326">
    <property type="component" value="Chromosome"/>
</dbReference>
<dbReference type="EMBL" id="AP023423">
    <property type="protein sequence ID" value="BCK88141.1"/>
    <property type="molecule type" value="Genomic_DNA"/>
</dbReference>
<gene>
    <name evidence="1" type="ORF">MIZ01_1942</name>
</gene>
<dbReference type="AlphaFoldDB" id="A0AAN1XBC8"/>
<dbReference type="KEGG" id="seme:MIZ01_1942"/>
<keyword evidence="2" id="KW-1185">Reference proteome</keyword>
<protein>
    <submittedName>
        <fullName evidence="1">Uncharacterized protein</fullName>
    </submittedName>
</protein>
<proteinExistence type="predicted"/>
<evidence type="ECO:0000313" key="1">
    <source>
        <dbReference type="EMBL" id="BCK88141.1"/>
    </source>
</evidence>
<reference evidence="1 2" key="1">
    <citation type="journal article" date="2022" name="Int. J. Syst. Evol. Microbiol.">
        <title>&lt;i&gt;Sideroxyarcus emersonii&lt;/i&gt; gen. nov. sp. nov., a neutrophilic, microaerobic iron- and thiosulfate-oxidizing bacterium isolated from iron-rich wetland sediment.</title>
        <authorList>
            <person name="Kato S."/>
            <person name="Itoh T."/>
            <person name="Iino T."/>
            <person name="Ohkuma M."/>
        </authorList>
    </citation>
    <scope>NUCLEOTIDE SEQUENCE [LARGE SCALE GENOMIC DNA]</scope>
    <source>
        <strain evidence="1 2">MIZ01</strain>
    </source>
</reference>